<dbReference type="AlphaFoldDB" id="A0AAP0LFG1"/>
<organism evidence="2 3">
    <name type="scientific">Stephania yunnanensis</name>
    <dbReference type="NCBI Taxonomy" id="152371"/>
    <lineage>
        <taxon>Eukaryota</taxon>
        <taxon>Viridiplantae</taxon>
        <taxon>Streptophyta</taxon>
        <taxon>Embryophyta</taxon>
        <taxon>Tracheophyta</taxon>
        <taxon>Spermatophyta</taxon>
        <taxon>Magnoliopsida</taxon>
        <taxon>Ranunculales</taxon>
        <taxon>Menispermaceae</taxon>
        <taxon>Menispermoideae</taxon>
        <taxon>Cissampelideae</taxon>
        <taxon>Stephania</taxon>
    </lineage>
</organism>
<gene>
    <name evidence="2" type="ORF">Syun_002241</name>
</gene>
<sequence>MGPLKFKKIEYNGTLPALELNPHSWTKIGSAPEETYELTHATSDQPVDDEAMYYDVANERYGVYAEAVRDDHGRSGPISPPPPPPPLVAEGANKSR</sequence>
<accession>A0AAP0LFG1</accession>
<dbReference type="Proteomes" id="UP001420932">
    <property type="component" value="Unassembled WGS sequence"/>
</dbReference>
<feature type="compositionally biased region" description="Pro residues" evidence="1">
    <location>
        <begin position="78"/>
        <end position="87"/>
    </location>
</feature>
<reference evidence="2 3" key="1">
    <citation type="submission" date="2024-01" db="EMBL/GenBank/DDBJ databases">
        <title>Genome assemblies of Stephania.</title>
        <authorList>
            <person name="Yang L."/>
        </authorList>
    </citation>
    <scope>NUCLEOTIDE SEQUENCE [LARGE SCALE GENOMIC DNA]</scope>
    <source>
        <strain evidence="2">YNDBR</strain>
        <tissue evidence="2">Leaf</tissue>
    </source>
</reference>
<protein>
    <submittedName>
        <fullName evidence="2">Uncharacterized protein</fullName>
    </submittedName>
</protein>
<feature type="region of interest" description="Disordered" evidence="1">
    <location>
        <begin position="69"/>
        <end position="96"/>
    </location>
</feature>
<dbReference type="EMBL" id="JBBNAF010000001">
    <property type="protein sequence ID" value="KAK9170101.1"/>
    <property type="molecule type" value="Genomic_DNA"/>
</dbReference>
<keyword evidence="3" id="KW-1185">Reference proteome</keyword>
<evidence type="ECO:0000313" key="3">
    <source>
        <dbReference type="Proteomes" id="UP001420932"/>
    </source>
</evidence>
<evidence type="ECO:0000256" key="1">
    <source>
        <dbReference type="SAM" id="MobiDB-lite"/>
    </source>
</evidence>
<name>A0AAP0LFG1_9MAGN</name>
<proteinExistence type="predicted"/>
<comment type="caution">
    <text evidence="2">The sequence shown here is derived from an EMBL/GenBank/DDBJ whole genome shotgun (WGS) entry which is preliminary data.</text>
</comment>
<evidence type="ECO:0000313" key="2">
    <source>
        <dbReference type="EMBL" id="KAK9170101.1"/>
    </source>
</evidence>